<name>A0ABV0CTA9_9SPHN</name>
<dbReference type="RefSeq" id="WP_346783326.1">
    <property type="nucleotide sequence ID" value="NZ_JBDLBR010000001.1"/>
</dbReference>
<dbReference type="Proteomes" id="UP001484535">
    <property type="component" value="Unassembled WGS sequence"/>
</dbReference>
<comment type="caution">
    <text evidence="1">The sequence shown here is derived from an EMBL/GenBank/DDBJ whole genome shotgun (WGS) entry which is preliminary data.</text>
</comment>
<dbReference type="EMBL" id="JBDLBR010000001">
    <property type="protein sequence ID" value="MEN7535866.1"/>
    <property type="molecule type" value="Genomic_DNA"/>
</dbReference>
<proteinExistence type="predicted"/>
<keyword evidence="2" id="KW-1185">Reference proteome</keyword>
<evidence type="ECO:0000313" key="2">
    <source>
        <dbReference type="Proteomes" id="UP001484535"/>
    </source>
</evidence>
<gene>
    <name evidence="1" type="ORF">ABDJ38_01585</name>
</gene>
<reference evidence="1 2" key="1">
    <citation type="submission" date="2024-05" db="EMBL/GenBank/DDBJ databases">
        <authorList>
            <person name="Park S."/>
        </authorList>
    </citation>
    <scope>NUCLEOTIDE SEQUENCE [LARGE SCALE GENOMIC DNA]</scope>
    <source>
        <strain evidence="1 2">DGU5</strain>
    </source>
</reference>
<evidence type="ECO:0000313" key="1">
    <source>
        <dbReference type="EMBL" id="MEN7535866.1"/>
    </source>
</evidence>
<protein>
    <submittedName>
        <fullName evidence="1">Uncharacterized protein</fullName>
    </submittedName>
</protein>
<organism evidence="1 2">
    <name type="scientific">Aurantiacibacter flavus</name>
    <dbReference type="NCBI Taxonomy" id="3145232"/>
    <lineage>
        <taxon>Bacteria</taxon>
        <taxon>Pseudomonadati</taxon>
        <taxon>Pseudomonadota</taxon>
        <taxon>Alphaproteobacteria</taxon>
        <taxon>Sphingomonadales</taxon>
        <taxon>Erythrobacteraceae</taxon>
        <taxon>Aurantiacibacter</taxon>
    </lineage>
</organism>
<sequence>MIAPSANRASQSREVRYARRELLGMTAREREQLLDAVIEHLVGIR</sequence>
<accession>A0ABV0CTA9</accession>